<dbReference type="AlphaFoldDB" id="A0AA48KW38"/>
<accession>A0AA48KW38</accession>
<dbReference type="PRINTS" id="PR00067">
    <property type="entry name" value="CATALASE"/>
</dbReference>
<dbReference type="GO" id="GO:0004096">
    <property type="term" value="F:catalase activity"/>
    <property type="evidence" value="ECO:0007669"/>
    <property type="project" value="InterPro"/>
</dbReference>
<sequence length="327" mass="35198">MKKTAIALSTILSLGLVTQLEAAKPESVQAHELVELFEKLSGKHPGLRKAHASGVCATGSFMPNSEAGPFADAPLLSSGELPVSVRFSMGGGNPNADERTPGTRGMAVQITLEDGSRHIFTGNNFPVFAGKDPETFFGFLSTLLPDENGQRNPQKTMEYIKAHPSVQANAAWNQQAKTAYSYANTEFFGLHTFFYNSGDESVMFRWHISPDLGVKTMETEQAKSLETPFLAQRLTEQLADGTVSFSLNVSLGEEGDAINDPSSQWPGGRQVVNLGKITLKSAGGDDCTGINFDPNVLSQGFKPSNDPVLKMRSTAYAISFGKRLSGQ</sequence>
<dbReference type="InterPro" id="IPR018028">
    <property type="entry name" value="Catalase"/>
</dbReference>
<reference evidence="12" key="1">
    <citation type="submission" date="2023-01" db="EMBL/GenBank/DDBJ databases">
        <title>Complete genome sequence of Planctobacterium marinum strain Dej080120_11.</title>
        <authorList>
            <person name="Ueki S."/>
            <person name="Maruyama F."/>
        </authorList>
    </citation>
    <scope>NUCLEOTIDE SEQUENCE</scope>
    <source>
        <strain evidence="12">Dej080120_11</strain>
    </source>
</reference>
<evidence type="ECO:0000256" key="10">
    <source>
        <dbReference type="SAM" id="SignalP"/>
    </source>
</evidence>
<evidence type="ECO:0000256" key="7">
    <source>
        <dbReference type="PIRNR" id="PIRNR000296"/>
    </source>
</evidence>
<evidence type="ECO:0000256" key="4">
    <source>
        <dbReference type="ARBA" id="ARBA00022723"/>
    </source>
</evidence>
<dbReference type="GO" id="GO:0042744">
    <property type="term" value="P:hydrogen peroxide catabolic process"/>
    <property type="evidence" value="ECO:0007669"/>
    <property type="project" value="TreeGrafter"/>
</dbReference>
<proteinExistence type="inferred from homology"/>
<dbReference type="GO" id="GO:0046872">
    <property type="term" value="F:metal ion binding"/>
    <property type="evidence" value="ECO:0007669"/>
    <property type="project" value="UniProtKB-KW"/>
</dbReference>
<dbReference type="Pfam" id="PF00199">
    <property type="entry name" value="Catalase"/>
    <property type="match status" value="1"/>
</dbReference>
<evidence type="ECO:0000256" key="6">
    <source>
        <dbReference type="ARBA" id="ARBA00023004"/>
    </source>
</evidence>
<keyword evidence="4 7" id="KW-0479">Metal-binding</keyword>
<organism evidence="12 13">
    <name type="scientific">Planctobacterium marinum</name>
    <dbReference type="NCBI Taxonomy" id="1631968"/>
    <lineage>
        <taxon>Bacteria</taxon>
        <taxon>Pseudomonadati</taxon>
        <taxon>Pseudomonadota</taxon>
        <taxon>Gammaproteobacteria</taxon>
        <taxon>Alteromonadales</taxon>
        <taxon>Alteromonadaceae</taxon>
        <taxon>Planctobacterium</taxon>
    </lineage>
</organism>
<evidence type="ECO:0000256" key="2">
    <source>
        <dbReference type="ARBA" id="ARBA00022559"/>
    </source>
</evidence>
<keyword evidence="5 7" id="KW-0560">Oxidoreductase</keyword>
<evidence type="ECO:0000256" key="3">
    <source>
        <dbReference type="ARBA" id="ARBA00022617"/>
    </source>
</evidence>
<feature type="active site" evidence="8">
    <location>
        <position position="51"/>
    </location>
</feature>
<dbReference type="PANTHER" id="PTHR11465">
    <property type="entry name" value="CATALASE"/>
    <property type="match status" value="1"/>
</dbReference>
<dbReference type="InterPro" id="IPR020835">
    <property type="entry name" value="Catalase_sf"/>
</dbReference>
<comment type="cofactor">
    <cofactor evidence="7">
        <name>heme</name>
        <dbReference type="ChEBI" id="CHEBI:30413"/>
    </cofactor>
</comment>
<evidence type="ECO:0000256" key="5">
    <source>
        <dbReference type="ARBA" id="ARBA00023002"/>
    </source>
</evidence>
<evidence type="ECO:0000256" key="1">
    <source>
        <dbReference type="ARBA" id="ARBA00005329"/>
    </source>
</evidence>
<dbReference type="InterPro" id="IPR011614">
    <property type="entry name" value="Catalase_core"/>
</dbReference>
<dbReference type="PROSITE" id="PS51402">
    <property type="entry name" value="CATALASE_3"/>
    <property type="match status" value="1"/>
</dbReference>
<dbReference type="PANTHER" id="PTHR11465:SF9">
    <property type="entry name" value="CATALASE"/>
    <property type="match status" value="1"/>
</dbReference>
<evidence type="ECO:0000259" key="11">
    <source>
        <dbReference type="SMART" id="SM01060"/>
    </source>
</evidence>
<gene>
    <name evidence="12" type="ORF">MACH26_36710</name>
</gene>
<feature type="chain" id="PRO_5041450893" description="Catalase-related peroxidase" evidence="10">
    <location>
        <begin position="23"/>
        <end position="327"/>
    </location>
</feature>
<dbReference type="GO" id="GO:0020037">
    <property type="term" value="F:heme binding"/>
    <property type="evidence" value="ECO:0007669"/>
    <property type="project" value="InterPro"/>
</dbReference>
<dbReference type="SUPFAM" id="SSF56634">
    <property type="entry name" value="Heme-dependent catalase-like"/>
    <property type="match status" value="1"/>
</dbReference>
<keyword evidence="3 7" id="KW-0349">Heme</keyword>
<dbReference type="EMBL" id="AP027272">
    <property type="protein sequence ID" value="BDX08150.1"/>
    <property type="molecule type" value="Genomic_DNA"/>
</dbReference>
<dbReference type="EC" id="1.11.1.-" evidence="7"/>
<keyword evidence="2 7" id="KW-0575">Peroxidase</keyword>
<comment type="similarity">
    <text evidence="1 7">Belongs to the catalase family.</text>
</comment>
<evidence type="ECO:0000313" key="12">
    <source>
        <dbReference type="EMBL" id="BDX08150.1"/>
    </source>
</evidence>
<feature type="domain" description="Catalase core" evidence="11">
    <location>
        <begin position="11"/>
        <end position="324"/>
    </location>
</feature>
<evidence type="ECO:0000313" key="13">
    <source>
        <dbReference type="Proteomes" id="UP001333710"/>
    </source>
</evidence>
<feature type="signal peptide" evidence="10">
    <location>
        <begin position="1"/>
        <end position="22"/>
    </location>
</feature>
<dbReference type="Gene3D" id="2.40.180.10">
    <property type="entry name" value="Catalase core domain"/>
    <property type="match status" value="1"/>
</dbReference>
<dbReference type="PIRSF" id="PIRSF000296">
    <property type="entry name" value="SrpA"/>
    <property type="match status" value="1"/>
</dbReference>
<keyword evidence="6 7" id="KW-0408">Iron</keyword>
<evidence type="ECO:0000256" key="9">
    <source>
        <dbReference type="PIRSR" id="PIRSR000296-2"/>
    </source>
</evidence>
<dbReference type="CDD" id="cd08153">
    <property type="entry name" value="srpA_like"/>
    <property type="match status" value="1"/>
</dbReference>
<dbReference type="InterPro" id="IPR024168">
    <property type="entry name" value="Catalase_SrpA-type_pred"/>
</dbReference>
<dbReference type="Gene3D" id="1.20.1280.120">
    <property type="match status" value="1"/>
</dbReference>
<dbReference type="GO" id="GO:0042542">
    <property type="term" value="P:response to hydrogen peroxide"/>
    <property type="evidence" value="ECO:0007669"/>
    <property type="project" value="TreeGrafter"/>
</dbReference>
<keyword evidence="10" id="KW-0732">Signal</keyword>
<dbReference type="GO" id="GO:0005737">
    <property type="term" value="C:cytoplasm"/>
    <property type="evidence" value="ECO:0007669"/>
    <property type="project" value="TreeGrafter"/>
</dbReference>
<evidence type="ECO:0000256" key="8">
    <source>
        <dbReference type="PIRSR" id="PIRSR000296-1"/>
    </source>
</evidence>
<comment type="function">
    <text evidence="7">Has an organic peroxide-dependent peroxidase activity.</text>
</comment>
<protein>
    <recommendedName>
        <fullName evidence="7">Catalase-related peroxidase</fullName>
        <ecNumber evidence="7">1.11.1.-</ecNumber>
    </recommendedName>
</protein>
<keyword evidence="13" id="KW-1185">Reference proteome</keyword>
<dbReference type="KEGG" id="pmaw:MACH26_36710"/>
<name>A0AA48KW38_9ALTE</name>
<dbReference type="Proteomes" id="UP001333710">
    <property type="component" value="Chromosome"/>
</dbReference>
<dbReference type="RefSeq" id="WP_338294229.1">
    <property type="nucleotide sequence ID" value="NZ_AP027272.1"/>
</dbReference>
<dbReference type="SMART" id="SM01060">
    <property type="entry name" value="Catalase"/>
    <property type="match status" value="1"/>
</dbReference>
<feature type="binding site" description="axial binding residue" evidence="9">
    <location>
        <position position="316"/>
    </location>
    <ligand>
        <name>heme</name>
        <dbReference type="ChEBI" id="CHEBI:30413"/>
    </ligand>
    <ligandPart>
        <name>Fe</name>
        <dbReference type="ChEBI" id="CHEBI:18248"/>
    </ligandPart>
</feature>